<proteinExistence type="predicted"/>
<protein>
    <submittedName>
        <fullName evidence="1">Uncharacterized protein</fullName>
    </submittedName>
</protein>
<evidence type="ECO:0000313" key="1">
    <source>
        <dbReference type="EMBL" id="KAI4545079.1"/>
    </source>
</evidence>
<dbReference type="EMBL" id="JAKZEL010000003">
    <property type="protein sequence ID" value="KAI4545079.1"/>
    <property type="molecule type" value="Genomic_DNA"/>
</dbReference>
<evidence type="ECO:0000313" key="2">
    <source>
        <dbReference type="Proteomes" id="UP001214576"/>
    </source>
</evidence>
<dbReference type="AlphaFoldDB" id="A0AAD4YEJ7"/>
<name>A0AAD4YEJ7_OVIAM</name>
<gene>
    <name evidence="1" type="ORF">MG293_005345</name>
</gene>
<keyword evidence="2" id="KW-1185">Reference proteome</keyword>
<sequence>MDLKEAITRQSIRKECFARWQQSRELTVLSKRSGHYSVEECQEVKGLKHLSAKILGLTGGLTDDIWDGSPGMEVFWPTSNNIGRRDSGNVEEALGWIPRLEKLGETFSKDFGTDWWSSHDILEGSQGMKGFCDTMDLAFHARFHSQALFHTAADMVCSSTCYIIDCLLP</sequence>
<comment type="caution">
    <text evidence="1">The sequence shown here is derived from an EMBL/GenBank/DDBJ whole genome shotgun (WGS) entry which is preliminary data.</text>
</comment>
<accession>A0AAD4YEJ7</accession>
<reference evidence="1" key="1">
    <citation type="submission" date="2022-03" db="EMBL/GenBank/DDBJ databases">
        <title>Genomic analyses of argali, domestic sheep and their hybrids provide insights into chromosomal evolution, heterosis and genetic basis of agronomic traits.</title>
        <authorList>
            <person name="Li M."/>
        </authorList>
    </citation>
    <scope>NUCLEOTIDE SEQUENCE</scope>
    <source>
        <strain evidence="1">CAU-MHL-2022a</strain>
        <tissue evidence="1">Skin</tissue>
    </source>
</reference>
<dbReference type="Proteomes" id="UP001214576">
    <property type="component" value="Unassembled WGS sequence"/>
</dbReference>
<organism evidence="1 2">
    <name type="scientific">Ovis ammon polii</name>
    <dbReference type="NCBI Taxonomy" id="230172"/>
    <lineage>
        <taxon>Eukaryota</taxon>
        <taxon>Metazoa</taxon>
        <taxon>Chordata</taxon>
        <taxon>Craniata</taxon>
        <taxon>Vertebrata</taxon>
        <taxon>Euteleostomi</taxon>
        <taxon>Mammalia</taxon>
        <taxon>Eutheria</taxon>
        <taxon>Laurasiatheria</taxon>
        <taxon>Artiodactyla</taxon>
        <taxon>Ruminantia</taxon>
        <taxon>Pecora</taxon>
        <taxon>Bovidae</taxon>
        <taxon>Caprinae</taxon>
        <taxon>Ovis</taxon>
    </lineage>
</organism>